<dbReference type="GO" id="GO:0045719">
    <property type="term" value="P:negative regulation of glycogen biosynthetic process"/>
    <property type="evidence" value="ECO:0007669"/>
    <property type="project" value="TreeGrafter"/>
</dbReference>
<dbReference type="Proteomes" id="UP000006790">
    <property type="component" value="Chromosome 5"/>
</dbReference>
<dbReference type="PROSITE" id="PS50011">
    <property type="entry name" value="PROTEIN_KINASE_DOM"/>
    <property type="match status" value="1"/>
</dbReference>
<keyword evidence="2 3" id="KW-0067">ATP-binding</keyword>
<evidence type="ECO:0000313" key="6">
    <source>
        <dbReference type="EMBL" id="AET40008.1"/>
    </source>
</evidence>
<gene>
    <name evidence="6" type="ordered locus">Ecym_5241</name>
</gene>
<dbReference type="PROSITE" id="PS00107">
    <property type="entry name" value="PROTEIN_KINASE_ATP"/>
    <property type="match status" value="1"/>
</dbReference>
<dbReference type="SMART" id="SM00220">
    <property type="entry name" value="S_TKc"/>
    <property type="match status" value="1"/>
</dbReference>
<keyword evidence="7" id="KW-1185">Reference proteome</keyword>
<dbReference type="Pfam" id="PF00069">
    <property type="entry name" value="Pkinase"/>
    <property type="match status" value="1"/>
</dbReference>
<name>I6ND66_ERECY</name>
<feature type="region of interest" description="Disordered" evidence="4">
    <location>
        <begin position="89"/>
        <end position="119"/>
    </location>
</feature>
<dbReference type="OrthoDB" id="6513151at2759"/>
<dbReference type="Gene3D" id="1.10.510.10">
    <property type="entry name" value="Transferase(Phosphotransferase) domain 1"/>
    <property type="match status" value="1"/>
</dbReference>
<dbReference type="AlphaFoldDB" id="I6ND66"/>
<evidence type="ECO:0000313" key="7">
    <source>
        <dbReference type="Proteomes" id="UP000006790"/>
    </source>
</evidence>
<feature type="domain" description="Protein kinase" evidence="5">
    <location>
        <begin position="287"/>
        <end position="554"/>
    </location>
</feature>
<dbReference type="InterPro" id="IPR008271">
    <property type="entry name" value="Ser/Thr_kinase_AS"/>
</dbReference>
<dbReference type="PANTHER" id="PTHR24346">
    <property type="entry name" value="MAP/MICROTUBULE AFFINITY-REGULATING KINASE"/>
    <property type="match status" value="1"/>
</dbReference>
<dbReference type="PROSITE" id="PS00108">
    <property type="entry name" value="PROTEIN_KINASE_ST"/>
    <property type="match status" value="1"/>
</dbReference>
<feature type="region of interest" description="Disordered" evidence="4">
    <location>
        <begin position="582"/>
        <end position="612"/>
    </location>
</feature>
<evidence type="ECO:0000256" key="2">
    <source>
        <dbReference type="ARBA" id="ARBA00022840"/>
    </source>
</evidence>
<evidence type="ECO:0000256" key="1">
    <source>
        <dbReference type="ARBA" id="ARBA00022741"/>
    </source>
</evidence>
<dbReference type="FunCoup" id="I6ND66">
    <property type="interactions" value="219"/>
</dbReference>
<dbReference type="HOGENOM" id="CLU_000288_82_3_1"/>
<feature type="binding site" evidence="3">
    <location>
        <position position="315"/>
    </location>
    <ligand>
        <name>ATP</name>
        <dbReference type="ChEBI" id="CHEBI:30616"/>
    </ligand>
</feature>
<feature type="compositionally biased region" description="Polar residues" evidence="4">
    <location>
        <begin position="226"/>
        <end position="249"/>
    </location>
</feature>
<dbReference type="GO" id="GO:0035556">
    <property type="term" value="P:intracellular signal transduction"/>
    <property type="evidence" value="ECO:0007669"/>
    <property type="project" value="TreeGrafter"/>
</dbReference>
<feature type="region of interest" description="Disordered" evidence="4">
    <location>
        <begin position="152"/>
        <end position="171"/>
    </location>
</feature>
<dbReference type="GO" id="GO:0005829">
    <property type="term" value="C:cytosol"/>
    <property type="evidence" value="ECO:0007669"/>
    <property type="project" value="TreeGrafter"/>
</dbReference>
<dbReference type="GO" id="GO:0071944">
    <property type="term" value="C:cell periphery"/>
    <property type="evidence" value="ECO:0007669"/>
    <property type="project" value="EnsemblFungi"/>
</dbReference>
<feature type="compositionally biased region" description="Polar residues" evidence="4">
    <location>
        <begin position="98"/>
        <end position="107"/>
    </location>
</feature>
<keyword evidence="1 3" id="KW-0547">Nucleotide-binding</keyword>
<dbReference type="eggNOG" id="KOG0590">
    <property type="taxonomic scope" value="Eukaryota"/>
</dbReference>
<evidence type="ECO:0000259" key="5">
    <source>
        <dbReference type="PROSITE" id="PS50011"/>
    </source>
</evidence>
<reference evidence="6 7" key="1">
    <citation type="journal article" date="2011" name="G3 (Bethesda)">
        <title>Genome evolution in the Eremothecium clade of the Saccharomyces complex revealed by comparative genomics.</title>
        <authorList>
            <person name="Wendland J."/>
            <person name="Walther A."/>
        </authorList>
    </citation>
    <scope>NUCLEOTIDE SEQUENCE [LARGE SCALE GENOMIC DNA]</scope>
    <source>
        <strain evidence="7">CBS 270.75 / DBVPG 7215 / KCTC 17166 / NRRL Y-17582</strain>
    </source>
</reference>
<dbReference type="GO" id="GO:0005524">
    <property type="term" value="F:ATP binding"/>
    <property type="evidence" value="ECO:0007669"/>
    <property type="project" value="UniProtKB-UniRule"/>
</dbReference>
<evidence type="ECO:0000256" key="4">
    <source>
        <dbReference type="SAM" id="MobiDB-lite"/>
    </source>
</evidence>
<dbReference type="GeneID" id="11471921"/>
<proteinExistence type="predicted"/>
<dbReference type="KEGG" id="erc:Ecym_5241"/>
<accession>I6ND66</accession>
<feature type="compositionally biased region" description="Low complexity" evidence="4">
    <location>
        <begin position="602"/>
        <end position="612"/>
    </location>
</feature>
<dbReference type="GO" id="GO:0005935">
    <property type="term" value="C:cellular bud neck"/>
    <property type="evidence" value="ECO:0007669"/>
    <property type="project" value="EnsemblFungi"/>
</dbReference>
<dbReference type="GO" id="GO:0004674">
    <property type="term" value="F:protein serine/threonine kinase activity"/>
    <property type="evidence" value="ECO:0007669"/>
    <property type="project" value="TreeGrafter"/>
</dbReference>
<feature type="compositionally biased region" description="Polar residues" evidence="4">
    <location>
        <begin position="154"/>
        <end position="165"/>
    </location>
</feature>
<dbReference type="STRING" id="931890.I6ND66"/>
<evidence type="ECO:0000256" key="3">
    <source>
        <dbReference type="PROSITE-ProRule" id="PRU10141"/>
    </source>
</evidence>
<feature type="region of interest" description="Disordered" evidence="4">
    <location>
        <begin position="192"/>
        <end position="211"/>
    </location>
</feature>
<dbReference type="PANTHER" id="PTHR24346:SF51">
    <property type="entry name" value="PAS DOMAIN-CONTAINING SERINE_THREONINE-PROTEIN KINASE"/>
    <property type="match status" value="1"/>
</dbReference>
<dbReference type="InParanoid" id="I6ND66"/>
<feature type="region of interest" description="Disordered" evidence="4">
    <location>
        <begin position="225"/>
        <end position="251"/>
    </location>
</feature>
<dbReference type="OMA" id="EIACYFK"/>
<sequence length="612" mass="68800">MGDTLSFHSSRNSMVESGSLKCTTSNCSCLSSARQKSRSRLNLMRFFRGSSSYSNSNNNIVNLSGSDNCGYLVGNEGKEFLGMLLSPKHSGSSHASSYNNDAASRSSGGNGRHSPNDVSSRIMLPPLLNNPHVKQAHVHQQQNPYNCYDLPRRATNSSGSVTTLDTAPHPKQHPAQYLLKQIESIQDKEVQKLQQQQRKIPPKLANNSENLLSKKSLRLKRFFKLHQSSGTPEKNTSSVSPDEVSQTGHNVDDITGVPASAVITDRNTVQMTLYGAEDARQLIRKYGVPGKVLGEGVSGSVSVIKGSDGQLFAVKRFRARNSRETLKSYSRKVTSEFCIGSTLRHQNVIETLDMFQEGELFLVVMEYCPYDFFTLVMSDLMDEYEVSCYFKQICSGVHYLHSQGLAHRDLKLDNCVVTSTGILKLIDFGSSVIFQYSYGDKIELSKGIVGSDPYLAPELLTQVYYDPRPVDVWSVAVMYYCMILRRFPWKKPSRDVPSFNLFCQDPEDEADYSRGPYRLLKLLPQQSRPLIGKMLELDINKRLSIEEVVKDQWLQSIEVCDANDYPSVSPKTHLHHLITDDELKQLNEQRKEEKQQRKNDDSSNNSSGIDEN</sequence>
<feature type="compositionally biased region" description="Basic and acidic residues" evidence="4">
    <location>
        <begin position="582"/>
        <end position="601"/>
    </location>
</feature>
<organism evidence="6 7">
    <name type="scientific">Eremothecium cymbalariae (strain CBS 270.75 / DBVPG 7215 / KCTC 17166 / NRRL Y-17582)</name>
    <name type="common">Yeast</name>
    <dbReference type="NCBI Taxonomy" id="931890"/>
    <lineage>
        <taxon>Eukaryota</taxon>
        <taxon>Fungi</taxon>
        <taxon>Dikarya</taxon>
        <taxon>Ascomycota</taxon>
        <taxon>Saccharomycotina</taxon>
        <taxon>Saccharomycetes</taxon>
        <taxon>Saccharomycetales</taxon>
        <taxon>Saccharomycetaceae</taxon>
        <taxon>Eremothecium</taxon>
    </lineage>
</organism>
<dbReference type="InterPro" id="IPR000719">
    <property type="entry name" value="Prot_kinase_dom"/>
</dbReference>
<dbReference type="InterPro" id="IPR011009">
    <property type="entry name" value="Kinase-like_dom_sf"/>
</dbReference>
<dbReference type="RefSeq" id="XP_003646825.1">
    <property type="nucleotide sequence ID" value="XM_003646777.1"/>
</dbReference>
<dbReference type="SUPFAM" id="SSF56112">
    <property type="entry name" value="Protein kinase-like (PK-like)"/>
    <property type="match status" value="1"/>
</dbReference>
<dbReference type="EMBL" id="CP002501">
    <property type="protein sequence ID" value="AET40008.1"/>
    <property type="molecule type" value="Genomic_DNA"/>
</dbReference>
<protein>
    <recommendedName>
        <fullName evidence="5">Protein kinase domain-containing protein</fullName>
    </recommendedName>
</protein>
<dbReference type="InterPro" id="IPR017441">
    <property type="entry name" value="Protein_kinase_ATP_BS"/>
</dbReference>
<dbReference type="GO" id="GO:0005634">
    <property type="term" value="C:nucleus"/>
    <property type="evidence" value="ECO:0007669"/>
    <property type="project" value="TreeGrafter"/>
</dbReference>